<accession>A0ABU0ISL7</accession>
<reference evidence="2 3" key="1">
    <citation type="submission" date="2023-07" db="EMBL/GenBank/DDBJ databases">
        <title>Genomic Encyclopedia of Type Strains, Phase IV (KMG-IV): sequencing the most valuable type-strain genomes for metagenomic binning, comparative biology and taxonomic classification.</title>
        <authorList>
            <person name="Goeker M."/>
        </authorList>
    </citation>
    <scope>NUCLEOTIDE SEQUENCE [LARGE SCALE GENOMIC DNA]</scope>
    <source>
        <strain evidence="2 3">DSM 18695</strain>
    </source>
</reference>
<protein>
    <submittedName>
        <fullName evidence="2">3-oxoacyl-[acyl-carrier protein] reductase</fullName>
        <ecNumber evidence="2">1.1.1.100</ecNumber>
    </submittedName>
</protein>
<keyword evidence="3" id="KW-1185">Reference proteome</keyword>
<dbReference type="InterPro" id="IPR036291">
    <property type="entry name" value="NAD(P)-bd_dom_sf"/>
</dbReference>
<organism evidence="2 3">
    <name type="scientific">Caulobacter ginsengisoli</name>
    <dbReference type="NCBI Taxonomy" id="400775"/>
    <lineage>
        <taxon>Bacteria</taxon>
        <taxon>Pseudomonadati</taxon>
        <taxon>Pseudomonadota</taxon>
        <taxon>Alphaproteobacteria</taxon>
        <taxon>Caulobacterales</taxon>
        <taxon>Caulobacteraceae</taxon>
        <taxon>Caulobacter</taxon>
    </lineage>
</organism>
<evidence type="ECO:0000313" key="2">
    <source>
        <dbReference type="EMBL" id="MDQ0465012.1"/>
    </source>
</evidence>
<dbReference type="SUPFAM" id="SSF51735">
    <property type="entry name" value="NAD(P)-binding Rossmann-fold domains"/>
    <property type="match status" value="1"/>
</dbReference>
<dbReference type="InterPro" id="IPR002347">
    <property type="entry name" value="SDR_fam"/>
</dbReference>
<sequence length="258" mass="26276">MDLGIKGRTALVAGGSAGLGGASARLLAAEGVNLVVSARGEARLRAFAAEVASEAGVSVTPVAADHSTPEGRARLLAACPDPDILVISCSPPAYVDDLTTIAEAQWLEALSATFLGPIALMSAVLPGMEARGFGRIVNIGTVSGKAPWDRRVLSGAPRSALLNYVHAASKRFAASNVTLNTLLPGMFATEAAMARFGANGADAEAEMLSSARKMRIPAGRYGRPEELAQACLLLCGAQAGYITGQSLVLDGGATTSLV</sequence>
<dbReference type="Gene3D" id="3.40.50.720">
    <property type="entry name" value="NAD(P)-binding Rossmann-like Domain"/>
    <property type="match status" value="1"/>
</dbReference>
<comment type="similarity">
    <text evidence="1">Belongs to the short-chain dehydrogenases/reductases (SDR) family.</text>
</comment>
<dbReference type="GO" id="GO:0004316">
    <property type="term" value="F:3-oxoacyl-[acyl-carrier-protein] reductase (NADPH) activity"/>
    <property type="evidence" value="ECO:0007669"/>
    <property type="project" value="UniProtKB-EC"/>
</dbReference>
<gene>
    <name evidence="2" type="ORF">QO010_002796</name>
</gene>
<dbReference type="Proteomes" id="UP001228905">
    <property type="component" value="Unassembled WGS sequence"/>
</dbReference>
<evidence type="ECO:0000256" key="1">
    <source>
        <dbReference type="ARBA" id="ARBA00006484"/>
    </source>
</evidence>
<dbReference type="InterPro" id="IPR050259">
    <property type="entry name" value="SDR"/>
</dbReference>
<dbReference type="EC" id="1.1.1.100" evidence="2"/>
<dbReference type="Pfam" id="PF13561">
    <property type="entry name" value="adh_short_C2"/>
    <property type="match status" value="1"/>
</dbReference>
<proteinExistence type="inferred from homology"/>
<dbReference type="PANTHER" id="PTHR42879">
    <property type="entry name" value="3-OXOACYL-(ACYL-CARRIER-PROTEIN) REDUCTASE"/>
    <property type="match status" value="1"/>
</dbReference>
<evidence type="ECO:0000313" key="3">
    <source>
        <dbReference type="Proteomes" id="UP001228905"/>
    </source>
</evidence>
<dbReference type="PANTHER" id="PTHR42879:SF6">
    <property type="entry name" value="NADPH-DEPENDENT REDUCTASE BACG"/>
    <property type="match status" value="1"/>
</dbReference>
<dbReference type="EMBL" id="JAUSVS010000005">
    <property type="protein sequence ID" value="MDQ0465012.1"/>
    <property type="molecule type" value="Genomic_DNA"/>
</dbReference>
<dbReference type="RefSeq" id="WP_307350078.1">
    <property type="nucleotide sequence ID" value="NZ_JAUSVS010000005.1"/>
</dbReference>
<dbReference type="PRINTS" id="PR00081">
    <property type="entry name" value="GDHRDH"/>
</dbReference>
<name>A0ABU0ISL7_9CAUL</name>
<keyword evidence="2" id="KW-0560">Oxidoreductase</keyword>
<comment type="caution">
    <text evidence="2">The sequence shown here is derived from an EMBL/GenBank/DDBJ whole genome shotgun (WGS) entry which is preliminary data.</text>
</comment>